<dbReference type="AlphaFoldDB" id="A0A9D3VGG6"/>
<proteinExistence type="predicted"/>
<evidence type="ECO:0000256" key="1">
    <source>
        <dbReference type="SAM" id="MobiDB-lite"/>
    </source>
</evidence>
<sequence length="161" mass="17875">MSSARSPDQANSLVTVARFSSHSHTSNTSPPTLVAEIDASALLDTVYKIRGVVTAPLRTMTDTDQKRPRVEGNTQDTEGNDRLQLAHPRLKRRPAPLKVITHLASIVSPTLIVLVESTNFVDSPVHAVNPPTIVFMLERRVTAEYLNFNVYNPDGKDWEKF</sequence>
<comment type="caution">
    <text evidence="2">The sequence shown here is derived from an EMBL/GenBank/DDBJ whole genome shotgun (WGS) entry which is preliminary data.</text>
</comment>
<organism evidence="2 3">
    <name type="scientific">Gossypium stocksii</name>
    <dbReference type="NCBI Taxonomy" id="47602"/>
    <lineage>
        <taxon>Eukaryota</taxon>
        <taxon>Viridiplantae</taxon>
        <taxon>Streptophyta</taxon>
        <taxon>Embryophyta</taxon>
        <taxon>Tracheophyta</taxon>
        <taxon>Spermatophyta</taxon>
        <taxon>Magnoliopsida</taxon>
        <taxon>eudicotyledons</taxon>
        <taxon>Gunneridae</taxon>
        <taxon>Pentapetalae</taxon>
        <taxon>rosids</taxon>
        <taxon>malvids</taxon>
        <taxon>Malvales</taxon>
        <taxon>Malvaceae</taxon>
        <taxon>Malvoideae</taxon>
        <taxon>Gossypium</taxon>
    </lineage>
</organism>
<dbReference type="EMBL" id="JAIQCV010000007">
    <property type="protein sequence ID" value="KAH1082573.1"/>
    <property type="molecule type" value="Genomic_DNA"/>
</dbReference>
<reference evidence="2 3" key="1">
    <citation type="journal article" date="2021" name="Plant Biotechnol. J.">
        <title>Multi-omics assisted identification of the key and species-specific regulatory components of drought-tolerant mechanisms in Gossypium stocksii.</title>
        <authorList>
            <person name="Yu D."/>
            <person name="Ke L."/>
            <person name="Zhang D."/>
            <person name="Wu Y."/>
            <person name="Sun Y."/>
            <person name="Mei J."/>
            <person name="Sun J."/>
            <person name="Sun Y."/>
        </authorList>
    </citation>
    <scope>NUCLEOTIDE SEQUENCE [LARGE SCALE GENOMIC DNA]</scope>
    <source>
        <strain evidence="3">cv. E1</strain>
        <tissue evidence="2">Leaf</tissue>
    </source>
</reference>
<accession>A0A9D3VGG6</accession>
<dbReference type="Proteomes" id="UP000828251">
    <property type="component" value="Unassembled WGS sequence"/>
</dbReference>
<evidence type="ECO:0000313" key="3">
    <source>
        <dbReference type="Proteomes" id="UP000828251"/>
    </source>
</evidence>
<gene>
    <name evidence="2" type="ORF">J1N35_022334</name>
</gene>
<feature type="compositionally biased region" description="Basic and acidic residues" evidence="1">
    <location>
        <begin position="61"/>
        <end position="70"/>
    </location>
</feature>
<keyword evidence="3" id="KW-1185">Reference proteome</keyword>
<protein>
    <submittedName>
        <fullName evidence="2">Uncharacterized protein</fullName>
    </submittedName>
</protein>
<name>A0A9D3VGG6_9ROSI</name>
<feature type="region of interest" description="Disordered" evidence="1">
    <location>
        <begin position="59"/>
        <end position="79"/>
    </location>
</feature>
<evidence type="ECO:0000313" key="2">
    <source>
        <dbReference type="EMBL" id="KAH1082573.1"/>
    </source>
</evidence>